<protein>
    <submittedName>
        <fullName evidence="8">DMT family transporter</fullName>
    </submittedName>
</protein>
<feature type="transmembrane region" description="Helical" evidence="6">
    <location>
        <begin position="180"/>
        <end position="200"/>
    </location>
</feature>
<comment type="similarity">
    <text evidence="2">Belongs to the EamA transporter family.</text>
</comment>
<dbReference type="PANTHER" id="PTHR32322">
    <property type="entry name" value="INNER MEMBRANE TRANSPORTER"/>
    <property type="match status" value="1"/>
</dbReference>
<evidence type="ECO:0000256" key="4">
    <source>
        <dbReference type="ARBA" id="ARBA00022989"/>
    </source>
</evidence>
<feature type="transmembrane region" description="Helical" evidence="6">
    <location>
        <begin position="212"/>
        <end position="232"/>
    </location>
</feature>
<feature type="domain" description="EamA" evidence="7">
    <location>
        <begin position="7"/>
        <end position="137"/>
    </location>
</feature>
<evidence type="ECO:0000256" key="2">
    <source>
        <dbReference type="ARBA" id="ARBA00007362"/>
    </source>
</evidence>
<dbReference type="SUPFAM" id="SSF103481">
    <property type="entry name" value="Multidrug resistance efflux transporter EmrE"/>
    <property type="match status" value="2"/>
</dbReference>
<dbReference type="PANTHER" id="PTHR32322:SF2">
    <property type="entry name" value="EAMA DOMAIN-CONTAINING PROTEIN"/>
    <property type="match status" value="1"/>
</dbReference>
<feature type="transmembrane region" description="Helical" evidence="6">
    <location>
        <begin position="35"/>
        <end position="56"/>
    </location>
</feature>
<keyword evidence="5 6" id="KW-0472">Membrane</keyword>
<comment type="caution">
    <text evidence="8">The sequence shown here is derived from an EMBL/GenBank/DDBJ whole genome shotgun (WGS) entry which is preliminary data.</text>
</comment>
<dbReference type="Proteomes" id="UP001596002">
    <property type="component" value="Unassembled WGS sequence"/>
</dbReference>
<dbReference type="RefSeq" id="WP_380028786.1">
    <property type="nucleotide sequence ID" value="NZ_JBHSHC010000147.1"/>
</dbReference>
<dbReference type="Gene3D" id="1.10.3730.20">
    <property type="match status" value="2"/>
</dbReference>
<organism evidence="8 9">
    <name type="scientific">Effusibacillus consociatus</name>
    <dbReference type="NCBI Taxonomy" id="1117041"/>
    <lineage>
        <taxon>Bacteria</taxon>
        <taxon>Bacillati</taxon>
        <taxon>Bacillota</taxon>
        <taxon>Bacilli</taxon>
        <taxon>Bacillales</taxon>
        <taxon>Alicyclobacillaceae</taxon>
        <taxon>Effusibacillus</taxon>
    </lineage>
</organism>
<feature type="domain" description="EamA" evidence="7">
    <location>
        <begin position="149"/>
        <end position="286"/>
    </location>
</feature>
<keyword evidence="9" id="KW-1185">Reference proteome</keyword>
<reference evidence="9" key="1">
    <citation type="journal article" date="2019" name="Int. J. Syst. Evol. Microbiol.">
        <title>The Global Catalogue of Microorganisms (GCM) 10K type strain sequencing project: providing services to taxonomists for standard genome sequencing and annotation.</title>
        <authorList>
            <consortium name="The Broad Institute Genomics Platform"/>
            <consortium name="The Broad Institute Genome Sequencing Center for Infectious Disease"/>
            <person name="Wu L."/>
            <person name="Ma J."/>
        </authorList>
    </citation>
    <scope>NUCLEOTIDE SEQUENCE [LARGE SCALE GENOMIC DNA]</scope>
    <source>
        <strain evidence="9">WYCCWR 12678</strain>
    </source>
</reference>
<dbReference type="Pfam" id="PF00892">
    <property type="entry name" value="EamA"/>
    <property type="match status" value="2"/>
</dbReference>
<keyword evidence="4 6" id="KW-1133">Transmembrane helix</keyword>
<proteinExistence type="inferred from homology"/>
<gene>
    <name evidence="8" type="ORF">ACFO8Q_21215</name>
</gene>
<evidence type="ECO:0000256" key="5">
    <source>
        <dbReference type="ARBA" id="ARBA00023136"/>
    </source>
</evidence>
<feature type="transmembrane region" description="Helical" evidence="6">
    <location>
        <begin position="93"/>
        <end position="115"/>
    </location>
</feature>
<keyword evidence="3 6" id="KW-0812">Transmembrane</keyword>
<evidence type="ECO:0000256" key="3">
    <source>
        <dbReference type="ARBA" id="ARBA00022692"/>
    </source>
</evidence>
<dbReference type="EMBL" id="JBHSHC010000147">
    <property type="protein sequence ID" value="MFC4769830.1"/>
    <property type="molecule type" value="Genomic_DNA"/>
</dbReference>
<evidence type="ECO:0000313" key="8">
    <source>
        <dbReference type="EMBL" id="MFC4769830.1"/>
    </source>
</evidence>
<evidence type="ECO:0000256" key="6">
    <source>
        <dbReference type="SAM" id="Phobius"/>
    </source>
</evidence>
<evidence type="ECO:0000256" key="1">
    <source>
        <dbReference type="ARBA" id="ARBA00004127"/>
    </source>
</evidence>
<feature type="transmembrane region" description="Helical" evidence="6">
    <location>
        <begin position="148"/>
        <end position="168"/>
    </location>
</feature>
<evidence type="ECO:0000313" key="9">
    <source>
        <dbReference type="Proteomes" id="UP001596002"/>
    </source>
</evidence>
<dbReference type="InterPro" id="IPR037185">
    <property type="entry name" value="EmrE-like"/>
</dbReference>
<feature type="transmembrane region" description="Helical" evidence="6">
    <location>
        <begin position="269"/>
        <end position="287"/>
    </location>
</feature>
<sequence length="292" mass="32293">MRSSVFGTVCLSLAASIWGGMYVVSKYVLEFIPPFTLLWLRYVIAFLLLAAILFVTGHYKVEKKDWPLFVWIGFIGYFVSVGTQFVGTKYSDAHTGALITSAAPAFILFFARLLLKESLTARKLISLLLSTVGVVTVIGWGIKGDSNFWGNISLVIAAVTWALLSVFAKKGSERYSPLSITTYSLLFAIVFTTPVMMWELETQPADFLSSPLVWWGILYLGIVSTAGAFFLWNKGMKLMDAGTGSLFFFFQPVVGSFLGWLLLNEHLDWNFFAGGVLIVAGVIIATLQPRKT</sequence>
<feature type="transmembrane region" description="Helical" evidence="6">
    <location>
        <begin position="124"/>
        <end position="142"/>
    </location>
</feature>
<feature type="transmembrane region" description="Helical" evidence="6">
    <location>
        <begin position="244"/>
        <end position="263"/>
    </location>
</feature>
<accession>A0ABV9Q720</accession>
<name>A0ABV9Q720_9BACL</name>
<comment type="subcellular location">
    <subcellularLocation>
        <location evidence="1">Endomembrane system</location>
        <topology evidence="1">Multi-pass membrane protein</topology>
    </subcellularLocation>
</comment>
<dbReference type="InterPro" id="IPR050638">
    <property type="entry name" value="AA-Vitamin_Transporters"/>
</dbReference>
<evidence type="ECO:0000259" key="7">
    <source>
        <dbReference type="Pfam" id="PF00892"/>
    </source>
</evidence>
<feature type="transmembrane region" description="Helical" evidence="6">
    <location>
        <begin position="68"/>
        <end position="87"/>
    </location>
</feature>
<dbReference type="InterPro" id="IPR000620">
    <property type="entry name" value="EamA_dom"/>
</dbReference>